<dbReference type="Ensembl" id="ENSCRFT00000002343.1">
    <property type="protein sequence ID" value="ENSCRFP00000002245.1"/>
    <property type="gene ID" value="ENSCRFG00000001763.1"/>
</dbReference>
<reference evidence="3" key="2">
    <citation type="submission" date="2025-09" db="UniProtKB">
        <authorList>
            <consortium name="Ensembl"/>
        </authorList>
    </citation>
    <scope>IDENTIFICATION</scope>
</reference>
<feature type="domain" description="F-box" evidence="2">
    <location>
        <begin position="85"/>
        <end position="131"/>
    </location>
</feature>
<feature type="region of interest" description="Disordered" evidence="1">
    <location>
        <begin position="377"/>
        <end position="398"/>
    </location>
</feature>
<organism evidence="3 4">
    <name type="scientific">Cyanoderma ruficeps</name>
    <name type="common">rufous-capped babbler</name>
    <dbReference type="NCBI Taxonomy" id="181631"/>
    <lineage>
        <taxon>Eukaryota</taxon>
        <taxon>Metazoa</taxon>
        <taxon>Chordata</taxon>
        <taxon>Craniata</taxon>
        <taxon>Vertebrata</taxon>
        <taxon>Euteleostomi</taxon>
        <taxon>Archelosauria</taxon>
        <taxon>Archosauria</taxon>
        <taxon>Dinosauria</taxon>
        <taxon>Saurischia</taxon>
        <taxon>Theropoda</taxon>
        <taxon>Coelurosauria</taxon>
        <taxon>Aves</taxon>
        <taxon>Neognathae</taxon>
        <taxon>Neoaves</taxon>
        <taxon>Telluraves</taxon>
        <taxon>Australaves</taxon>
        <taxon>Passeriformes</taxon>
        <taxon>Sylvioidea</taxon>
        <taxon>Timaliidae</taxon>
        <taxon>Cyanoderma</taxon>
    </lineage>
</organism>
<dbReference type="PANTHER" id="PTHR46857">
    <property type="entry name" value="EPITHELIAL CELL-TRANSFORMING SEQUENCE 2 ONCOGENE-LIKE"/>
    <property type="match status" value="1"/>
</dbReference>
<dbReference type="CDD" id="cd22172">
    <property type="entry name" value="F-box_FBXO16"/>
    <property type="match status" value="1"/>
</dbReference>
<dbReference type="PROSITE" id="PS50181">
    <property type="entry name" value="FBOX"/>
    <property type="match status" value="1"/>
</dbReference>
<proteinExistence type="predicted"/>
<dbReference type="SMART" id="SM00256">
    <property type="entry name" value="FBOX"/>
    <property type="match status" value="1"/>
</dbReference>
<evidence type="ECO:0000313" key="4">
    <source>
        <dbReference type="Proteomes" id="UP000694396"/>
    </source>
</evidence>
<sequence>MAFAPPKPSAGSGLQLRLSAWTPLNHQLINGKVFEERRALLGKWFDKWTDGQRRRILVDLLERCSLSQQKFCAKQLQARVPTEAVDFTTRLPRVLSLYIFSFLDPRSLCRCAQVSWHWKYLSELDQLWMLKCLRFGWFINFCPTPFEQGVWKKHYIEMVRELRVTRPKTPAKEEFIVIDVQPVKSDVPERKLPVAGQGTTRGKKELPPWRSSDKNPTDTIRYNYLDNWDPIEQARQAECCRGGASPRSDTSLQVRVRKRSLLPEFFVLLCKCAPVQVPQLAPWPPCLFSPLFVPSPECSPVLETPLALVWCNPPPPFLHWLSLSLAPPLHHFLPHPLDRVPNSAPPAPYINPGPSHMPCLHLWVPSRAVGLKPLRGMQKKKKNKPPNPKQSPLSPLVSEVSESWIQGQFSVH</sequence>
<name>A0A8C3NTN6_9PASS</name>
<protein>
    <submittedName>
        <fullName evidence="3">F-box protein 16</fullName>
    </submittedName>
</protein>
<dbReference type="Gene3D" id="1.20.1280.50">
    <property type="match status" value="1"/>
</dbReference>
<dbReference type="PANTHER" id="PTHR46857:SF2">
    <property type="entry name" value="F-BOX ONLY PROTEIN 16"/>
    <property type="match status" value="1"/>
</dbReference>
<dbReference type="InterPro" id="IPR052805">
    <property type="entry name" value="GEF_Ubiquitin-Prot_Reg"/>
</dbReference>
<keyword evidence="4" id="KW-1185">Reference proteome</keyword>
<reference evidence="3" key="1">
    <citation type="submission" date="2025-08" db="UniProtKB">
        <authorList>
            <consortium name="Ensembl"/>
        </authorList>
    </citation>
    <scope>IDENTIFICATION</scope>
</reference>
<dbReference type="SUPFAM" id="SSF81383">
    <property type="entry name" value="F-box domain"/>
    <property type="match status" value="1"/>
</dbReference>
<accession>A0A8C3NTN6</accession>
<dbReference type="InterPro" id="IPR001810">
    <property type="entry name" value="F-box_dom"/>
</dbReference>
<evidence type="ECO:0000313" key="3">
    <source>
        <dbReference type="Ensembl" id="ENSCRFP00000002245.1"/>
    </source>
</evidence>
<feature type="compositionally biased region" description="Basic and acidic residues" evidence="1">
    <location>
        <begin position="202"/>
        <end position="212"/>
    </location>
</feature>
<dbReference type="InterPro" id="IPR036047">
    <property type="entry name" value="F-box-like_dom_sf"/>
</dbReference>
<feature type="region of interest" description="Disordered" evidence="1">
    <location>
        <begin position="193"/>
        <end position="212"/>
    </location>
</feature>
<evidence type="ECO:0000256" key="1">
    <source>
        <dbReference type="SAM" id="MobiDB-lite"/>
    </source>
</evidence>
<dbReference type="Proteomes" id="UP000694396">
    <property type="component" value="Unplaced"/>
</dbReference>
<dbReference type="AlphaFoldDB" id="A0A8C3NTN6"/>
<dbReference type="Pfam" id="PF12937">
    <property type="entry name" value="F-box-like"/>
    <property type="match status" value="1"/>
</dbReference>
<evidence type="ECO:0000259" key="2">
    <source>
        <dbReference type="PROSITE" id="PS50181"/>
    </source>
</evidence>